<dbReference type="SUPFAM" id="SSF54495">
    <property type="entry name" value="UBC-like"/>
    <property type="match status" value="1"/>
</dbReference>
<dbReference type="AlphaFoldDB" id="M4CVK1"/>
<dbReference type="PANTHER" id="PTHR23306">
    <property type="entry name" value="TUMOR SUSCEPTIBILITY GENE 101 PROTEIN-RELATED"/>
    <property type="match status" value="1"/>
</dbReference>
<dbReference type="Gene3D" id="3.10.110.10">
    <property type="entry name" value="Ubiquitin Conjugating Enzyme"/>
    <property type="match status" value="1"/>
</dbReference>
<dbReference type="GO" id="GO:0015031">
    <property type="term" value="P:protein transport"/>
    <property type="evidence" value="ECO:0007669"/>
    <property type="project" value="InterPro"/>
</dbReference>
<evidence type="ECO:0000313" key="2">
    <source>
        <dbReference type="EnsemblPlants" id="Bra008248.1-P"/>
    </source>
</evidence>
<evidence type="ECO:0000313" key="3">
    <source>
        <dbReference type="Proteomes" id="UP000011750"/>
    </source>
</evidence>
<protein>
    <recommendedName>
        <fullName evidence="1">UEV domain-containing protein</fullName>
    </recommendedName>
</protein>
<evidence type="ECO:0000259" key="1">
    <source>
        <dbReference type="PROSITE" id="PS51322"/>
    </source>
</evidence>
<dbReference type="Gramene" id="Bra008248.1">
    <property type="protein sequence ID" value="Bra008248.1-P"/>
    <property type="gene ID" value="Bra008248"/>
</dbReference>
<dbReference type="OMA" id="IRETLYC"/>
<sequence length="397" mass="44967">MASSSSDLSKMQKDMEDLLALHGKSLYDKIQTFPAQAKKRFIDQVTRRIVPQPNDVALYIEQGDLTKFFDTMRSWGLAHAHLDDVLAHIRETLYCFPWMKSDPVANLLNLTGDVEYIYKGNSFKAFITIYLPESYPKDPPQAWVVCEDGITGINHKQMHVAANGSVSIPYLWDWDGKSSTLLQFILHMSVEFTSQPPTFVIDVGIYLSDNQRELLKIIIDYGIMHLYDEIFKITPARTYAFFDEVARRYPPVLVDLAGHIRTSKRGVKNFIDIVAELLGQPSKTISKNMFITILVVRVLVVIRVTLEHVTFLRSETKKSTNHSRPALERVQRFLLHCNTQRLTRLVEGEGAYTPTVGFMSGRDVTVGEATMSMSITVKVTKRLGLVAPLESLGSEYG</sequence>
<dbReference type="SMR" id="M4CVK1"/>
<dbReference type="HOGENOM" id="CLU_695136_0_0_1"/>
<proteinExistence type="predicted"/>
<reference evidence="2 3" key="1">
    <citation type="journal article" date="2011" name="Nat. Genet.">
        <title>The genome of the mesopolyploid crop species Brassica rapa.</title>
        <authorList>
            <consortium name="Brassica rapa Genome Sequencing Project Consortium"/>
            <person name="Wang X."/>
            <person name="Wang H."/>
            <person name="Wang J."/>
            <person name="Sun R."/>
            <person name="Wu J."/>
            <person name="Liu S."/>
            <person name="Bai Y."/>
            <person name="Mun J.H."/>
            <person name="Bancroft I."/>
            <person name="Cheng F."/>
            <person name="Huang S."/>
            <person name="Li X."/>
            <person name="Hua W."/>
            <person name="Wang J."/>
            <person name="Wang X."/>
            <person name="Freeling M."/>
            <person name="Pires J.C."/>
            <person name="Paterson A.H."/>
            <person name="Chalhoub B."/>
            <person name="Wang B."/>
            <person name="Hayward A."/>
            <person name="Sharpe A.G."/>
            <person name="Park B.S."/>
            <person name="Weisshaar B."/>
            <person name="Liu B."/>
            <person name="Li B."/>
            <person name="Liu B."/>
            <person name="Tong C."/>
            <person name="Song C."/>
            <person name="Duran C."/>
            <person name="Peng C."/>
            <person name="Geng C."/>
            <person name="Koh C."/>
            <person name="Lin C."/>
            <person name="Edwards D."/>
            <person name="Mu D."/>
            <person name="Shen D."/>
            <person name="Soumpourou E."/>
            <person name="Li F."/>
            <person name="Fraser F."/>
            <person name="Conant G."/>
            <person name="Lassalle G."/>
            <person name="King G.J."/>
            <person name="Bonnema G."/>
            <person name="Tang H."/>
            <person name="Wang H."/>
            <person name="Belcram H."/>
            <person name="Zhou H."/>
            <person name="Hirakawa H."/>
            <person name="Abe H."/>
            <person name="Guo H."/>
            <person name="Wang H."/>
            <person name="Jin H."/>
            <person name="Parkin I.A."/>
            <person name="Batley J."/>
            <person name="Kim J.S."/>
            <person name="Just J."/>
            <person name="Li J."/>
            <person name="Xu J."/>
            <person name="Deng J."/>
            <person name="Kim J.A."/>
            <person name="Li J."/>
            <person name="Yu J."/>
            <person name="Meng J."/>
            <person name="Wang J."/>
            <person name="Min J."/>
            <person name="Poulain J."/>
            <person name="Wang J."/>
            <person name="Hatakeyama K."/>
            <person name="Wu K."/>
            <person name="Wang L."/>
            <person name="Fang L."/>
            <person name="Trick M."/>
            <person name="Links M.G."/>
            <person name="Zhao M."/>
            <person name="Jin M."/>
            <person name="Ramchiary N."/>
            <person name="Drou N."/>
            <person name="Berkman P.J."/>
            <person name="Cai Q."/>
            <person name="Huang Q."/>
            <person name="Li R."/>
            <person name="Tabata S."/>
            <person name="Cheng S."/>
            <person name="Zhang S."/>
            <person name="Zhang S."/>
            <person name="Huang S."/>
            <person name="Sato S."/>
            <person name="Sun S."/>
            <person name="Kwon S.J."/>
            <person name="Choi S.R."/>
            <person name="Lee T.H."/>
            <person name="Fan W."/>
            <person name="Zhao X."/>
            <person name="Tan X."/>
            <person name="Xu X."/>
            <person name="Wang Y."/>
            <person name="Qiu Y."/>
            <person name="Yin Y."/>
            <person name="Li Y."/>
            <person name="Du Y."/>
            <person name="Liao Y."/>
            <person name="Lim Y."/>
            <person name="Narusaka Y."/>
            <person name="Wang Y."/>
            <person name="Wang Z."/>
            <person name="Li Z."/>
            <person name="Wang Z."/>
            <person name="Xiong Z."/>
            <person name="Zhang Z."/>
        </authorList>
    </citation>
    <scope>NUCLEOTIDE SEQUENCE [LARGE SCALE GENOMIC DNA]</scope>
    <source>
        <strain evidence="2 3">cv. Chiifu-401-42</strain>
    </source>
</reference>
<organism evidence="2 3">
    <name type="scientific">Brassica campestris</name>
    <name type="common">Field mustard</name>
    <dbReference type="NCBI Taxonomy" id="3711"/>
    <lineage>
        <taxon>Eukaryota</taxon>
        <taxon>Viridiplantae</taxon>
        <taxon>Streptophyta</taxon>
        <taxon>Embryophyta</taxon>
        <taxon>Tracheophyta</taxon>
        <taxon>Spermatophyta</taxon>
        <taxon>Magnoliopsida</taxon>
        <taxon>eudicotyledons</taxon>
        <taxon>Gunneridae</taxon>
        <taxon>Pentapetalae</taxon>
        <taxon>rosids</taxon>
        <taxon>malvids</taxon>
        <taxon>Brassicales</taxon>
        <taxon>Brassicaceae</taxon>
        <taxon>Brassiceae</taxon>
        <taxon>Brassica</taxon>
    </lineage>
</organism>
<dbReference type="InterPro" id="IPR008883">
    <property type="entry name" value="UEV_N"/>
</dbReference>
<dbReference type="InterPro" id="IPR052070">
    <property type="entry name" value="ESCRT-I_UEV_domain"/>
</dbReference>
<dbReference type="STRING" id="51351.M4CVK1"/>
<reference evidence="2 3" key="2">
    <citation type="journal article" date="2018" name="Hortic Res">
        <title>Improved Brassica rapa reference genome by single-molecule sequencing and chromosome conformation capture technologies.</title>
        <authorList>
            <person name="Zhang L."/>
            <person name="Cai X."/>
            <person name="Wu J."/>
            <person name="Liu M."/>
            <person name="Grob S."/>
            <person name="Cheng F."/>
            <person name="Liang J."/>
            <person name="Cai C."/>
            <person name="Liu Z."/>
            <person name="Liu B."/>
            <person name="Wang F."/>
            <person name="Li S."/>
            <person name="Liu F."/>
            <person name="Li X."/>
            <person name="Cheng L."/>
            <person name="Yang W."/>
            <person name="Li M.H."/>
            <person name="Grossniklaus U."/>
            <person name="Zheng H."/>
            <person name="Wang X."/>
        </authorList>
    </citation>
    <scope>NUCLEOTIDE SEQUENCE [LARGE SCALE GENOMIC DNA]</scope>
    <source>
        <strain evidence="2 3">cv. Chiifu-401-42</strain>
    </source>
</reference>
<dbReference type="InParanoid" id="M4CVK1"/>
<dbReference type="CDD" id="cd11685">
    <property type="entry name" value="UEV_TSG101-like"/>
    <property type="match status" value="1"/>
</dbReference>
<dbReference type="GO" id="GO:0043130">
    <property type="term" value="F:ubiquitin binding"/>
    <property type="evidence" value="ECO:0000318"/>
    <property type="project" value="GO_Central"/>
</dbReference>
<dbReference type="InterPro" id="IPR016135">
    <property type="entry name" value="UBQ-conjugating_enzyme/RWD"/>
</dbReference>
<dbReference type="GO" id="GO:0000813">
    <property type="term" value="C:ESCRT I complex"/>
    <property type="evidence" value="ECO:0000318"/>
    <property type="project" value="GO_Central"/>
</dbReference>
<dbReference type="eggNOG" id="KOG2391">
    <property type="taxonomic scope" value="Eukaryota"/>
</dbReference>
<dbReference type="Pfam" id="PF05743">
    <property type="entry name" value="UEV"/>
    <property type="match status" value="1"/>
</dbReference>
<dbReference type="PANTHER" id="PTHR23306:SF24">
    <property type="entry name" value="UEV DOMAIN-CONTAINING PROTEIN"/>
    <property type="match status" value="1"/>
</dbReference>
<dbReference type="PROSITE" id="PS51322">
    <property type="entry name" value="UEV"/>
    <property type="match status" value="1"/>
</dbReference>
<name>M4CVK1_BRACM</name>
<dbReference type="GO" id="GO:0008333">
    <property type="term" value="P:endosome to lysosome transport"/>
    <property type="evidence" value="ECO:0000318"/>
    <property type="project" value="GO_Central"/>
</dbReference>
<accession>M4CVK1</accession>
<keyword evidence="3" id="KW-1185">Reference proteome</keyword>
<feature type="domain" description="UEV" evidence="1">
    <location>
        <begin position="1"/>
        <end position="202"/>
    </location>
</feature>
<reference evidence="2" key="3">
    <citation type="submission" date="2023-03" db="UniProtKB">
        <authorList>
            <consortium name="EnsemblPlants"/>
        </authorList>
    </citation>
    <scope>IDENTIFICATION</scope>
    <source>
        <strain evidence="2">cv. Chiifu-401-42</strain>
    </source>
</reference>
<dbReference type="Proteomes" id="UP000011750">
    <property type="component" value="Chromosome A02"/>
</dbReference>
<dbReference type="EnsemblPlants" id="Bra008248.1">
    <property type="protein sequence ID" value="Bra008248.1-P"/>
    <property type="gene ID" value="Bra008248"/>
</dbReference>